<dbReference type="Pfam" id="PF08451">
    <property type="entry name" value="A_deaminase_N"/>
    <property type="match status" value="1"/>
</dbReference>
<protein>
    <recommendedName>
        <fullName evidence="5">Adenosine deaminase</fullName>
        <ecNumber evidence="4">3.5.4.4</ecNumber>
    </recommendedName>
</protein>
<feature type="domain" description="Adenosine/AMP deaminase N-terminal" evidence="13">
    <location>
        <begin position="25"/>
        <end position="100"/>
    </location>
</feature>
<feature type="domain" description="Adenosine deaminase" evidence="12">
    <location>
        <begin position="193"/>
        <end position="489"/>
    </location>
</feature>
<dbReference type="GO" id="GO:0046103">
    <property type="term" value="P:inosine biosynthetic process"/>
    <property type="evidence" value="ECO:0007669"/>
    <property type="project" value="TreeGrafter"/>
</dbReference>
<dbReference type="PANTHER" id="PTHR11409">
    <property type="entry name" value="ADENOSINE DEAMINASE"/>
    <property type="match status" value="1"/>
</dbReference>
<comment type="cofactor">
    <cofactor evidence="1">
        <name>Zn(2+)</name>
        <dbReference type="ChEBI" id="CHEBI:29105"/>
    </cofactor>
</comment>
<accession>A0A0K2TZN5</accession>
<dbReference type="InterPro" id="IPR001365">
    <property type="entry name" value="A_deaminase_dom"/>
</dbReference>
<evidence type="ECO:0000256" key="6">
    <source>
        <dbReference type="ARBA" id="ARBA00022525"/>
    </source>
</evidence>
<sequence>MSSIEKTVLLFIAIIFFVKGTPLVKDYYEERIKLLKEENESYLGADIKLNEHEKVANSKLMKFKLQELEIGFQSPSSYNPSSSFFNRIQEIEESNVYKFIEKLPKGGVLHVHDISLAQASWVVQNITYEENLYASGYPSKPAFKWADYVTNSSHWILLSELRNKFTAEKVDQWLMKHLDIRVNNPYEEYSDIDKVWTSFMNVMSTVENLLSYAPIYDRYFYEGLSEFEKDGASYIEIRTVFPEKICKDLQCSKTLSTLQVAKLNQKTIDRFLEDQPHFCGVTLVYAPIRGVIRRVVHMKYLNRLRKLRHYLPNLVRGFDLVGQEDKGKPLIRFIKTLIKMKQMDPEIEFVFHAGETNWQGFSTDENLIDAILLNTTRIGHGYAILKHPILKKLVAKKNIAIEICPISNQVLGLVKDIRNHPASALIAEGTTPLVISSDDPGSWGANGVSFDYYEAFMGLAGKHMDLRLLKKLFFNSLSYSLLKPQEKSKCLLKFESRWNDYMRNWESHHSKVFY</sequence>
<dbReference type="GO" id="GO:0004000">
    <property type="term" value="F:adenosine deaminase activity"/>
    <property type="evidence" value="ECO:0007669"/>
    <property type="project" value="InterPro"/>
</dbReference>
<comment type="catalytic activity">
    <reaction evidence="10">
        <text>adenosine + H2O + H(+) = inosine + NH4(+)</text>
        <dbReference type="Rhea" id="RHEA:24408"/>
        <dbReference type="ChEBI" id="CHEBI:15377"/>
        <dbReference type="ChEBI" id="CHEBI:15378"/>
        <dbReference type="ChEBI" id="CHEBI:16335"/>
        <dbReference type="ChEBI" id="CHEBI:17596"/>
        <dbReference type="ChEBI" id="CHEBI:28938"/>
        <dbReference type="EC" id="3.5.4.4"/>
    </reaction>
</comment>
<evidence type="ECO:0000256" key="4">
    <source>
        <dbReference type="ARBA" id="ARBA00012784"/>
    </source>
</evidence>
<evidence type="ECO:0000256" key="11">
    <source>
        <dbReference type="SAM" id="SignalP"/>
    </source>
</evidence>
<dbReference type="SUPFAM" id="SSF51556">
    <property type="entry name" value="Metallo-dependent hydrolases"/>
    <property type="match status" value="1"/>
</dbReference>
<proteinExistence type="inferred from homology"/>
<keyword evidence="8 11" id="KW-0732">Signal</keyword>
<dbReference type="InterPro" id="IPR032466">
    <property type="entry name" value="Metal_Hydrolase"/>
</dbReference>
<feature type="signal peptide" evidence="11">
    <location>
        <begin position="1"/>
        <end position="20"/>
    </location>
</feature>
<evidence type="ECO:0000256" key="2">
    <source>
        <dbReference type="ARBA" id="ARBA00004613"/>
    </source>
</evidence>
<dbReference type="OrthoDB" id="7202371at2759"/>
<dbReference type="EMBL" id="HACA01013810">
    <property type="protein sequence ID" value="CDW31171.1"/>
    <property type="molecule type" value="Transcribed_RNA"/>
</dbReference>
<dbReference type="InterPro" id="IPR013659">
    <property type="entry name" value="A_deaminase_N"/>
</dbReference>
<feature type="chain" id="PRO_5013456369" description="Adenosine deaminase" evidence="11">
    <location>
        <begin position="21"/>
        <end position="514"/>
    </location>
</feature>
<dbReference type="NCBIfam" id="TIGR01431">
    <property type="entry name" value="adm_rel"/>
    <property type="match status" value="1"/>
</dbReference>
<evidence type="ECO:0000256" key="7">
    <source>
        <dbReference type="ARBA" id="ARBA00022723"/>
    </source>
</evidence>
<evidence type="ECO:0000259" key="12">
    <source>
        <dbReference type="Pfam" id="PF00962"/>
    </source>
</evidence>
<dbReference type="GO" id="GO:0006154">
    <property type="term" value="P:adenosine catabolic process"/>
    <property type="evidence" value="ECO:0007669"/>
    <property type="project" value="InterPro"/>
</dbReference>
<organism evidence="14">
    <name type="scientific">Lepeophtheirus salmonis</name>
    <name type="common">Salmon louse</name>
    <name type="synonym">Caligus salmonis</name>
    <dbReference type="NCBI Taxonomy" id="72036"/>
    <lineage>
        <taxon>Eukaryota</taxon>
        <taxon>Metazoa</taxon>
        <taxon>Ecdysozoa</taxon>
        <taxon>Arthropoda</taxon>
        <taxon>Crustacea</taxon>
        <taxon>Multicrustacea</taxon>
        <taxon>Hexanauplia</taxon>
        <taxon>Copepoda</taxon>
        <taxon>Siphonostomatoida</taxon>
        <taxon>Caligidae</taxon>
        <taxon>Lepeophtheirus</taxon>
    </lineage>
</organism>
<dbReference type="Gene3D" id="3.20.20.140">
    <property type="entry name" value="Metal-dependent hydrolases"/>
    <property type="match status" value="1"/>
</dbReference>
<dbReference type="GO" id="GO:0005615">
    <property type="term" value="C:extracellular space"/>
    <property type="evidence" value="ECO:0007669"/>
    <property type="project" value="InterPro"/>
</dbReference>
<dbReference type="EMBL" id="HACA01013811">
    <property type="protein sequence ID" value="CDW31172.1"/>
    <property type="molecule type" value="Transcribed_RNA"/>
</dbReference>
<reference evidence="14" key="1">
    <citation type="submission" date="2014-05" db="EMBL/GenBank/DDBJ databases">
        <authorList>
            <person name="Chronopoulou M."/>
        </authorList>
    </citation>
    <scope>NUCLEOTIDE SEQUENCE</scope>
    <source>
        <tissue evidence="14">Whole organism</tissue>
    </source>
</reference>
<evidence type="ECO:0000256" key="10">
    <source>
        <dbReference type="ARBA" id="ARBA00047764"/>
    </source>
</evidence>
<evidence type="ECO:0000256" key="5">
    <source>
        <dbReference type="ARBA" id="ARBA00018099"/>
    </source>
</evidence>
<dbReference type="InterPro" id="IPR006331">
    <property type="entry name" value="ADGF"/>
</dbReference>
<dbReference type="PANTHER" id="PTHR11409:SF39">
    <property type="entry name" value="ADENOSINE DEAMINASE 2"/>
    <property type="match status" value="1"/>
</dbReference>
<keyword evidence="6" id="KW-0964">Secreted</keyword>
<dbReference type="FunFam" id="3.20.20.140:FF:000017">
    <property type="entry name" value="Adenosine deaminase 2"/>
    <property type="match status" value="1"/>
</dbReference>
<dbReference type="InterPro" id="IPR006330">
    <property type="entry name" value="Ado/ade_deaminase"/>
</dbReference>
<comment type="similarity">
    <text evidence="3">Belongs to the metallo-dependent hydrolases superfamily. Adenosine and AMP deaminases family. ADGF subfamily.</text>
</comment>
<evidence type="ECO:0000259" key="13">
    <source>
        <dbReference type="Pfam" id="PF08451"/>
    </source>
</evidence>
<keyword evidence="7" id="KW-0479">Metal-binding</keyword>
<keyword evidence="9" id="KW-0378">Hydrolase</keyword>
<dbReference type="Pfam" id="PF00962">
    <property type="entry name" value="A_deaminase"/>
    <property type="match status" value="1"/>
</dbReference>
<name>A0A0K2TZN5_LEPSM</name>
<evidence type="ECO:0000256" key="3">
    <source>
        <dbReference type="ARBA" id="ARBA00006083"/>
    </source>
</evidence>
<evidence type="ECO:0000313" key="14">
    <source>
        <dbReference type="EMBL" id="CDW31172.1"/>
    </source>
</evidence>
<evidence type="ECO:0000256" key="9">
    <source>
        <dbReference type="ARBA" id="ARBA00022801"/>
    </source>
</evidence>
<evidence type="ECO:0000256" key="1">
    <source>
        <dbReference type="ARBA" id="ARBA00001947"/>
    </source>
</evidence>
<evidence type="ECO:0000256" key="8">
    <source>
        <dbReference type="ARBA" id="ARBA00022729"/>
    </source>
</evidence>
<dbReference type="EC" id="3.5.4.4" evidence="4"/>
<dbReference type="AlphaFoldDB" id="A0A0K2TZN5"/>
<dbReference type="GO" id="GO:0046872">
    <property type="term" value="F:metal ion binding"/>
    <property type="evidence" value="ECO:0007669"/>
    <property type="project" value="UniProtKB-KW"/>
</dbReference>
<comment type="subcellular location">
    <subcellularLocation>
        <location evidence="2">Secreted</location>
    </subcellularLocation>
</comment>